<dbReference type="SUPFAM" id="SSF52172">
    <property type="entry name" value="CheY-like"/>
    <property type="match status" value="1"/>
</dbReference>
<dbReference type="GO" id="GO:0000160">
    <property type="term" value="P:phosphorelay signal transduction system"/>
    <property type="evidence" value="ECO:0007669"/>
    <property type="project" value="InterPro"/>
</dbReference>
<evidence type="ECO:0000313" key="4">
    <source>
        <dbReference type="EMBL" id="CAA9313519.1"/>
    </source>
</evidence>
<dbReference type="PANTHER" id="PTHR44591:SF3">
    <property type="entry name" value="RESPONSE REGULATORY DOMAIN-CONTAINING PROTEIN"/>
    <property type="match status" value="1"/>
</dbReference>
<dbReference type="SMART" id="SM00448">
    <property type="entry name" value="REC"/>
    <property type="match status" value="1"/>
</dbReference>
<dbReference type="InterPro" id="IPR001789">
    <property type="entry name" value="Sig_transdc_resp-reg_receiver"/>
</dbReference>
<dbReference type="PANTHER" id="PTHR44591">
    <property type="entry name" value="STRESS RESPONSE REGULATOR PROTEIN 1"/>
    <property type="match status" value="1"/>
</dbReference>
<dbReference type="EMBL" id="CADCTZ010000139">
    <property type="protein sequence ID" value="CAA9313519.1"/>
    <property type="molecule type" value="Genomic_DNA"/>
</dbReference>
<evidence type="ECO:0000256" key="2">
    <source>
        <dbReference type="PROSITE-ProRule" id="PRU00169"/>
    </source>
</evidence>
<feature type="domain" description="Response regulatory" evidence="3">
    <location>
        <begin position="74"/>
        <end position="187"/>
    </location>
</feature>
<feature type="modified residue" description="4-aspartylphosphate" evidence="2">
    <location>
        <position position="123"/>
    </location>
</feature>
<dbReference type="AlphaFoldDB" id="A0A6J4KRX6"/>
<keyword evidence="1 2" id="KW-0597">Phosphoprotein</keyword>
<protein>
    <submittedName>
        <fullName evidence="4">Integral membrane sensor hybrid histidine kinase</fullName>
    </submittedName>
</protein>
<organism evidence="4">
    <name type="scientific">uncultured Microcoleus sp</name>
    <dbReference type="NCBI Taxonomy" id="259945"/>
    <lineage>
        <taxon>Bacteria</taxon>
        <taxon>Bacillati</taxon>
        <taxon>Cyanobacteriota</taxon>
        <taxon>Cyanophyceae</taxon>
        <taxon>Oscillatoriophycideae</taxon>
        <taxon>Oscillatoriales</taxon>
        <taxon>Microcoleaceae</taxon>
        <taxon>Microcoleus</taxon>
        <taxon>environmental samples</taxon>
    </lineage>
</organism>
<name>A0A6J4KRX6_9CYAN</name>
<dbReference type="InterPro" id="IPR050595">
    <property type="entry name" value="Bact_response_regulator"/>
</dbReference>
<evidence type="ECO:0000256" key="1">
    <source>
        <dbReference type="ARBA" id="ARBA00022553"/>
    </source>
</evidence>
<dbReference type="PROSITE" id="PS50110">
    <property type="entry name" value="RESPONSE_REGULATORY"/>
    <property type="match status" value="1"/>
</dbReference>
<keyword evidence="4" id="KW-0808">Transferase</keyword>
<dbReference type="Gene3D" id="3.40.50.2300">
    <property type="match status" value="1"/>
</dbReference>
<reference evidence="4" key="1">
    <citation type="submission" date="2020-02" db="EMBL/GenBank/DDBJ databases">
        <authorList>
            <person name="Meier V. D."/>
        </authorList>
    </citation>
    <scope>NUCLEOTIDE SEQUENCE</scope>
    <source>
        <strain evidence="4">AVDCRST_MAG84</strain>
    </source>
</reference>
<proteinExistence type="predicted"/>
<gene>
    <name evidence="4" type="ORF">AVDCRST_MAG84-943</name>
</gene>
<accession>A0A6J4KRX6</accession>
<keyword evidence="4" id="KW-0418">Kinase</keyword>
<dbReference type="InterPro" id="IPR011006">
    <property type="entry name" value="CheY-like_superfamily"/>
</dbReference>
<evidence type="ECO:0000259" key="3">
    <source>
        <dbReference type="PROSITE" id="PS50110"/>
    </source>
</evidence>
<dbReference type="GO" id="GO:0016301">
    <property type="term" value="F:kinase activity"/>
    <property type="evidence" value="ECO:0007669"/>
    <property type="project" value="UniProtKB-KW"/>
</dbReference>
<sequence>MGGDITLETEFNCGSTFTIRLPVVVKSQIEASPDGQIEEIDVESSLKLERSAVATEAKQKEVRSPPLELPDAATVLVIDDDPDARDLMTRCLSKEGFRVRSSASGEGGLLLAKELLPDAIILDVMMPSMDGWAVLSALKADPDLADIPVIMITFLDDKNQGLELGAAEYLRKPLDYKRFAALLSKYQGLGK</sequence>
<dbReference type="Pfam" id="PF00072">
    <property type="entry name" value="Response_reg"/>
    <property type="match status" value="1"/>
</dbReference>